<evidence type="ECO:0000313" key="2">
    <source>
        <dbReference type="Proteomes" id="UP000326659"/>
    </source>
</evidence>
<evidence type="ECO:0008006" key="3">
    <source>
        <dbReference type="Google" id="ProtNLM"/>
    </source>
</evidence>
<sequence>MRKEDFYTKPNADKGVKMPLMQADGSQSEHWLMVRGIDSDAFRKTKFEGARAMRDLPANASDWDRAEARDESVMNSLVALVADWSFEEPCTPEAVREFLSNAPLIADAVDSVAADRSRFFGIASEPSSSTPKQS</sequence>
<dbReference type="RefSeq" id="WP_151186336.1">
    <property type="nucleotide sequence ID" value="NZ_CP043626.1"/>
</dbReference>
<organism evidence="1 2">
    <name type="scientific">Pseudomonas denitrificans</name>
    <dbReference type="NCBI Taxonomy" id="43306"/>
    <lineage>
        <taxon>Bacteria</taxon>
        <taxon>Pseudomonadati</taxon>
        <taxon>Pseudomonadota</taxon>
        <taxon>Gammaproteobacteria</taxon>
        <taxon>Pseudomonadales</taxon>
        <taxon>Pseudomonadaceae</taxon>
        <taxon>Halopseudomonas</taxon>
    </lineage>
</organism>
<name>A0A9X7MWP9_PSEDE</name>
<dbReference type="KEGG" id="pden:F1C79_01895"/>
<protein>
    <recommendedName>
        <fullName evidence="3">Phage tail assembly chaperone</fullName>
    </recommendedName>
</protein>
<dbReference type="OrthoDB" id="7061690at2"/>
<dbReference type="EMBL" id="CP043626">
    <property type="protein sequence ID" value="QEY70511.1"/>
    <property type="molecule type" value="Genomic_DNA"/>
</dbReference>
<proteinExistence type="predicted"/>
<evidence type="ECO:0000313" key="1">
    <source>
        <dbReference type="EMBL" id="QEY70511.1"/>
    </source>
</evidence>
<dbReference type="Proteomes" id="UP000326659">
    <property type="component" value="Chromosome"/>
</dbReference>
<dbReference type="AlphaFoldDB" id="A0A9X7MWP9"/>
<reference evidence="1 2" key="1">
    <citation type="submission" date="2019-09" db="EMBL/GenBank/DDBJ databases">
        <title>Prosopis cineraria nodule microbiome.</title>
        <authorList>
            <person name="Chaluvadi S.R."/>
            <person name="Ali R."/>
            <person name="Wang X."/>
        </authorList>
    </citation>
    <scope>NUCLEOTIDE SEQUENCE [LARGE SCALE GENOMIC DNA]</scope>
    <source>
        <strain evidence="1 2">BG1</strain>
    </source>
</reference>
<accession>A0A9X7MWP9</accession>
<keyword evidence="2" id="KW-1185">Reference proteome</keyword>
<gene>
    <name evidence="1" type="ORF">F1C79_01895</name>
</gene>